<dbReference type="SMART" id="SM00115">
    <property type="entry name" value="CASc"/>
    <property type="match status" value="1"/>
</dbReference>
<evidence type="ECO:0000313" key="11">
    <source>
        <dbReference type="Proteomes" id="UP000762676"/>
    </source>
</evidence>
<dbReference type="InterPro" id="IPR011600">
    <property type="entry name" value="Pept_C14_caspase"/>
</dbReference>
<dbReference type="InterPro" id="IPR002138">
    <property type="entry name" value="Pept_C14_p10"/>
</dbReference>
<dbReference type="InterPro" id="IPR001309">
    <property type="entry name" value="Pept_C14_p20"/>
</dbReference>
<dbReference type="PANTHER" id="PTHR47901:SF8">
    <property type="entry name" value="CASPASE-3"/>
    <property type="match status" value="1"/>
</dbReference>
<keyword evidence="7" id="KW-0732">Signal</keyword>
<dbReference type="PROSITE" id="PS01122">
    <property type="entry name" value="CASPASE_CYS"/>
    <property type="match status" value="1"/>
</dbReference>
<dbReference type="PROSITE" id="PS50207">
    <property type="entry name" value="CASPASE_P10"/>
    <property type="match status" value="1"/>
</dbReference>
<keyword evidence="3" id="KW-0053">Apoptosis</keyword>
<dbReference type="PROSITE" id="PS50208">
    <property type="entry name" value="CASPASE_P20"/>
    <property type="match status" value="1"/>
</dbReference>
<feature type="domain" description="Caspase family p10" evidence="8">
    <location>
        <begin position="146"/>
        <end position="225"/>
    </location>
</feature>
<evidence type="ECO:0000256" key="1">
    <source>
        <dbReference type="ARBA" id="ARBA00010134"/>
    </source>
</evidence>
<accession>A0AAV4ILT3</accession>
<gene>
    <name evidence="10" type="ORF">ElyMa_001334300</name>
</gene>
<dbReference type="PANTHER" id="PTHR47901">
    <property type="entry name" value="CASPASE RECRUITMENT DOMAIN-CONTAINING PROTEIN 18"/>
    <property type="match status" value="1"/>
</dbReference>
<comment type="caution">
    <text evidence="10">The sequence shown here is derived from an EMBL/GenBank/DDBJ whole genome shotgun (WGS) entry which is preliminary data.</text>
</comment>
<evidence type="ECO:0000256" key="6">
    <source>
        <dbReference type="SAM" id="MobiDB-lite"/>
    </source>
</evidence>
<organism evidence="10 11">
    <name type="scientific">Elysia marginata</name>
    <dbReference type="NCBI Taxonomy" id="1093978"/>
    <lineage>
        <taxon>Eukaryota</taxon>
        <taxon>Metazoa</taxon>
        <taxon>Spiralia</taxon>
        <taxon>Lophotrochozoa</taxon>
        <taxon>Mollusca</taxon>
        <taxon>Gastropoda</taxon>
        <taxon>Heterobranchia</taxon>
        <taxon>Euthyneura</taxon>
        <taxon>Panpulmonata</taxon>
        <taxon>Sacoglossa</taxon>
        <taxon>Placobranchoidea</taxon>
        <taxon>Plakobranchidae</taxon>
        <taxon>Elysia</taxon>
    </lineage>
</organism>
<dbReference type="InterPro" id="IPR015917">
    <property type="entry name" value="Pept_C14A"/>
</dbReference>
<evidence type="ECO:0000259" key="8">
    <source>
        <dbReference type="PROSITE" id="PS50207"/>
    </source>
</evidence>
<dbReference type="GO" id="GO:0006915">
    <property type="term" value="P:apoptotic process"/>
    <property type="evidence" value="ECO:0007669"/>
    <property type="project" value="UniProtKB-KW"/>
</dbReference>
<reference evidence="10 11" key="1">
    <citation type="journal article" date="2021" name="Elife">
        <title>Chloroplast acquisition without the gene transfer in kleptoplastic sea slugs, Plakobranchus ocellatus.</title>
        <authorList>
            <person name="Maeda T."/>
            <person name="Takahashi S."/>
            <person name="Yoshida T."/>
            <person name="Shimamura S."/>
            <person name="Takaki Y."/>
            <person name="Nagai Y."/>
            <person name="Toyoda A."/>
            <person name="Suzuki Y."/>
            <person name="Arimoto A."/>
            <person name="Ishii H."/>
            <person name="Satoh N."/>
            <person name="Nishiyama T."/>
            <person name="Hasebe M."/>
            <person name="Maruyama T."/>
            <person name="Minagawa J."/>
            <person name="Obokata J."/>
            <person name="Shigenobu S."/>
        </authorList>
    </citation>
    <scope>NUCLEOTIDE SEQUENCE [LARGE SCALE GENOMIC DNA]</scope>
</reference>
<dbReference type="EMBL" id="BMAT01002645">
    <property type="protein sequence ID" value="GFS10900.1"/>
    <property type="molecule type" value="Genomic_DNA"/>
</dbReference>
<dbReference type="Gene3D" id="3.40.50.1460">
    <property type="match status" value="1"/>
</dbReference>
<evidence type="ECO:0000256" key="5">
    <source>
        <dbReference type="RuleBase" id="RU003971"/>
    </source>
</evidence>
<dbReference type="AlphaFoldDB" id="A0AAV4ILT3"/>
<feature type="signal peptide" evidence="7">
    <location>
        <begin position="1"/>
        <end position="23"/>
    </location>
</feature>
<evidence type="ECO:0000256" key="7">
    <source>
        <dbReference type="SAM" id="SignalP"/>
    </source>
</evidence>
<keyword evidence="4" id="KW-0378">Hydrolase</keyword>
<dbReference type="Pfam" id="PF00656">
    <property type="entry name" value="Peptidase_C14"/>
    <property type="match status" value="1"/>
</dbReference>
<feature type="chain" id="PRO_5044011165" evidence="7">
    <location>
        <begin position="24"/>
        <end position="232"/>
    </location>
</feature>
<dbReference type="GO" id="GO:0004197">
    <property type="term" value="F:cysteine-type endopeptidase activity"/>
    <property type="evidence" value="ECO:0007669"/>
    <property type="project" value="InterPro"/>
</dbReference>
<comment type="similarity">
    <text evidence="1 5">Belongs to the peptidase C14A family.</text>
</comment>
<keyword evidence="2" id="KW-0645">Protease</keyword>
<evidence type="ECO:0000256" key="4">
    <source>
        <dbReference type="ARBA" id="ARBA00022801"/>
    </source>
</evidence>
<evidence type="ECO:0000259" key="9">
    <source>
        <dbReference type="PROSITE" id="PS50208"/>
    </source>
</evidence>
<dbReference type="InterPro" id="IPR033139">
    <property type="entry name" value="Caspase_cys_AS"/>
</dbReference>
<dbReference type="PRINTS" id="PR00376">
    <property type="entry name" value="IL1BCENZYME"/>
</dbReference>
<evidence type="ECO:0000256" key="2">
    <source>
        <dbReference type="ARBA" id="ARBA00022670"/>
    </source>
</evidence>
<keyword evidence="11" id="KW-1185">Reference proteome</keyword>
<evidence type="ECO:0000313" key="10">
    <source>
        <dbReference type="EMBL" id="GFS10900.1"/>
    </source>
</evidence>
<proteinExistence type="inferred from homology"/>
<protein>
    <submittedName>
        <fullName evidence="10">Caspase</fullName>
    </submittedName>
</protein>
<dbReference type="GO" id="GO:0006508">
    <property type="term" value="P:proteolysis"/>
    <property type="evidence" value="ECO:0007669"/>
    <property type="project" value="UniProtKB-KW"/>
</dbReference>
<name>A0AAV4ILT3_9GAST</name>
<dbReference type="SUPFAM" id="SSF52129">
    <property type="entry name" value="Caspase-like"/>
    <property type="match status" value="1"/>
</dbReference>
<feature type="region of interest" description="Disordered" evidence="6">
    <location>
        <begin position="86"/>
        <end position="136"/>
    </location>
</feature>
<feature type="compositionally biased region" description="Low complexity" evidence="6">
    <location>
        <begin position="90"/>
        <end position="106"/>
    </location>
</feature>
<dbReference type="Proteomes" id="UP000762676">
    <property type="component" value="Unassembled WGS sequence"/>
</dbReference>
<dbReference type="InterPro" id="IPR002398">
    <property type="entry name" value="Pept_C14"/>
</dbReference>
<dbReference type="InterPro" id="IPR029030">
    <property type="entry name" value="Caspase-like_dom_sf"/>
</dbReference>
<evidence type="ECO:0000256" key="3">
    <source>
        <dbReference type="ARBA" id="ARBA00022703"/>
    </source>
</evidence>
<sequence length="232" mass="25650">MKTILRKFSQLRSLATVSSLAVAVLTHGGANDCLFGKDGQICRGQPVEGTFITKMDIIHIFKGSVCRAMKDKPKLFILQACRGEEENPVGEGETGASSGAAGLSNERPPHNFRQDAGPENVAPTSSIQTRSRSPLVGRTGAVADTSDMCFVHSSSYGYKAYRTRNLGSPFIAIFTEKVRQLARYEEFKEIIRKVQKHFNKGPLSNNKMTLPDFSVQLVNQWFLNPPRWANTL</sequence>
<feature type="compositionally biased region" description="Polar residues" evidence="6">
    <location>
        <begin position="122"/>
        <end position="132"/>
    </location>
</feature>
<feature type="domain" description="Caspase family p20" evidence="9">
    <location>
        <begin position="1"/>
        <end position="85"/>
    </location>
</feature>